<protein>
    <submittedName>
        <fullName evidence="3">Zf-trcl domain-containing protein</fullName>
    </submittedName>
</protein>
<keyword evidence="2" id="KW-1185">Reference proteome</keyword>
<organism evidence="3">
    <name type="scientific">Anisakis simplex</name>
    <name type="common">Herring worm</name>
    <dbReference type="NCBI Taxonomy" id="6269"/>
    <lineage>
        <taxon>Eukaryota</taxon>
        <taxon>Metazoa</taxon>
        <taxon>Ecdysozoa</taxon>
        <taxon>Nematoda</taxon>
        <taxon>Chromadorea</taxon>
        <taxon>Rhabditida</taxon>
        <taxon>Spirurina</taxon>
        <taxon>Ascaridomorpha</taxon>
        <taxon>Ascaridoidea</taxon>
        <taxon>Anisakidae</taxon>
        <taxon>Anisakis</taxon>
        <taxon>Anisakis simplex complex</taxon>
    </lineage>
</organism>
<dbReference type="Proteomes" id="UP000267096">
    <property type="component" value="Unassembled WGS sequence"/>
</dbReference>
<dbReference type="WBParaSite" id="ASIM_0002035001-mRNA-1">
    <property type="protein sequence ID" value="ASIM_0002035001-mRNA-1"/>
    <property type="gene ID" value="ASIM_0002035001"/>
</dbReference>
<sequence length="91" mass="10371">MDEDCLSRICSSSLTPASPKEVMQYSSDDFKKLQSHCYSCGSETGAFKKYKATRKSGAPEMRFRCGKCRRFTGNIYVKLRDDTYMLSRLGD</sequence>
<name>A0A0M3KH85_ANISI</name>
<dbReference type="AlphaFoldDB" id="A0A0M3KH85"/>
<evidence type="ECO:0000313" key="1">
    <source>
        <dbReference type="EMBL" id="VDK71697.1"/>
    </source>
</evidence>
<reference evidence="3" key="1">
    <citation type="submission" date="2017-02" db="UniProtKB">
        <authorList>
            <consortium name="WormBaseParasite"/>
        </authorList>
    </citation>
    <scope>IDENTIFICATION</scope>
</reference>
<dbReference type="EMBL" id="UYRR01037837">
    <property type="protein sequence ID" value="VDK71697.1"/>
    <property type="molecule type" value="Genomic_DNA"/>
</dbReference>
<accession>A0A0M3KH85</accession>
<evidence type="ECO:0000313" key="3">
    <source>
        <dbReference type="WBParaSite" id="ASIM_0002035001-mRNA-1"/>
    </source>
</evidence>
<evidence type="ECO:0000313" key="2">
    <source>
        <dbReference type="Proteomes" id="UP000267096"/>
    </source>
</evidence>
<reference evidence="1 2" key="2">
    <citation type="submission" date="2018-11" db="EMBL/GenBank/DDBJ databases">
        <authorList>
            <consortium name="Pathogen Informatics"/>
        </authorList>
    </citation>
    <scope>NUCLEOTIDE SEQUENCE [LARGE SCALE GENOMIC DNA]</scope>
</reference>
<gene>
    <name evidence="1" type="ORF">ASIM_LOCUS19733</name>
</gene>
<proteinExistence type="predicted"/>